<dbReference type="Proteomes" id="UP000275436">
    <property type="component" value="Unassembled WGS sequence"/>
</dbReference>
<dbReference type="EMBL" id="QKOD01000009">
    <property type="protein sequence ID" value="RNJ42729.1"/>
    <property type="molecule type" value="Genomic_DNA"/>
</dbReference>
<dbReference type="Gene3D" id="3.40.50.1010">
    <property type="entry name" value="5'-nuclease"/>
    <property type="match status" value="1"/>
</dbReference>
<proteinExistence type="predicted"/>
<sequence length="134" mass="14791">MFVDACAIVSMMAGENTADSYEAALLEAPSPVTSTLAAWEAIIVLSRRDQLNCPYSAAEAVVVEWLEARRIALREPGSPRRVLSYAVAVAEKHGIGKRYLSNFDCFHYAYAKAMRAPLLTLDELLRETDVKTLP</sequence>
<organism evidence="2 3">
    <name type="scientific">Mesorhizobium japonicum</name>
    <dbReference type="NCBI Taxonomy" id="2066070"/>
    <lineage>
        <taxon>Bacteria</taxon>
        <taxon>Pseudomonadati</taxon>
        <taxon>Pseudomonadota</taxon>
        <taxon>Alphaproteobacteria</taxon>
        <taxon>Hyphomicrobiales</taxon>
        <taxon>Phyllobacteriaceae</taxon>
        <taxon>Mesorhizobium</taxon>
    </lineage>
</organism>
<reference evidence="2 3" key="1">
    <citation type="journal article" date="2018" name="Mol. Plant Microbe Interact.">
        <title>Taxonomically Different Co-Microsymbionts of a Relict Legume, Oxytropis popoviana, Have Complementary Sets of Symbiotic Genes and Together Increase the Efficiency of Plant Nodulation.</title>
        <authorList>
            <person name="Safronova V."/>
            <person name="Belimov A."/>
            <person name="Sazanova A."/>
            <person name="Chirak E."/>
            <person name="Verkhozina A."/>
            <person name="Kuznetsova I."/>
            <person name="Andronov E."/>
            <person name="Puhalsky J."/>
            <person name="Tikhonovich I."/>
        </authorList>
    </citation>
    <scope>NUCLEOTIDE SEQUENCE [LARGE SCALE GENOMIC DNA]</scope>
    <source>
        <strain evidence="2 3">Opo-235</strain>
    </source>
</reference>
<evidence type="ECO:0000313" key="3">
    <source>
        <dbReference type="Proteomes" id="UP000275436"/>
    </source>
</evidence>
<dbReference type="InterPro" id="IPR002716">
    <property type="entry name" value="PIN_dom"/>
</dbReference>
<dbReference type="CDD" id="cd09871">
    <property type="entry name" value="PIN_MtVapC28-VapC30-like"/>
    <property type="match status" value="1"/>
</dbReference>
<comment type="caution">
    <text evidence="2">The sequence shown here is derived from an EMBL/GenBank/DDBJ whole genome shotgun (WGS) entry which is preliminary data.</text>
</comment>
<dbReference type="InterPro" id="IPR029060">
    <property type="entry name" value="PIN-like_dom_sf"/>
</dbReference>
<name>A0A3M9X3Y6_9HYPH</name>
<dbReference type="RefSeq" id="WP_123169422.1">
    <property type="nucleotide sequence ID" value="NZ_QKOD01000009.1"/>
</dbReference>
<evidence type="ECO:0000313" key="2">
    <source>
        <dbReference type="EMBL" id="RNJ42729.1"/>
    </source>
</evidence>
<evidence type="ECO:0000259" key="1">
    <source>
        <dbReference type="Pfam" id="PF01850"/>
    </source>
</evidence>
<dbReference type="Pfam" id="PF01850">
    <property type="entry name" value="PIN"/>
    <property type="match status" value="1"/>
</dbReference>
<protein>
    <submittedName>
        <fullName evidence="2">PIN domain-containing protein</fullName>
    </submittedName>
</protein>
<gene>
    <name evidence="2" type="ORF">DNR46_26805</name>
</gene>
<dbReference type="SUPFAM" id="SSF88723">
    <property type="entry name" value="PIN domain-like"/>
    <property type="match status" value="1"/>
</dbReference>
<dbReference type="AlphaFoldDB" id="A0A3M9X3Y6"/>
<accession>A0A3M9X3Y6</accession>
<feature type="domain" description="PIN" evidence="1">
    <location>
        <begin position="1"/>
        <end position="129"/>
    </location>
</feature>